<evidence type="ECO:0000313" key="7">
    <source>
        <dbReference type="Proteomes" id="UP000694403"/>
    </source>
</evidence>
<protein>
    <submittedName>
        <fullName evidence="6">Tubulointerstitial nephritis antigen like 1</fullName>
    </submittedName>
</protein>
<keyword evidence="2" id="KW-0964">Secreted</keyword>
<reference evidence="6" key="2">
    <citation type="submission" date="2025-09" db="UniProtKB">
        <authorList>
            <consortium name="Ensembl"/>
        </authorList>
    </citation>
    <scope>IDENTIFICATION</scope>
</reference>
<evidence type="ECO:0000313" key="6">
    <source>
        <dbReference type="Ensembl" id="ENSCSRP00000023228.1"/>
    </source>
</evidence>
<dbReference type="PROSITE" id="PS50958">
    <property type="entry name" value="SMB_2"/>
    <property type="match status" value="1"/>
</dbReference>
<feature type="signal peptide" evidence="4">
    <location>
        <begin position="1"/>
        <end position="15"/>
    </location>
</feature>
<dbReference type="Ensembl" id="ENSCSRT00000024240.1">
    <property type="protein sequence ID" value="ENSCSRP00000023228.1"/>
    <property type="gene ID" value="ENSCSRG00000017451.1"/>
</dbReference>
<keyword evidence="4" id="KW-0732">Signal</keyword>
<proteinExistence type="predicted"/>
<dbReference type="SUPFAM" id="SSF57283">
    <property type="entry name" value="PMP inhibitors"/>
    <property type="match status" value="1"/>
</dbReference>
<dbReference type="GO" id="GO:0005576">
    <property type="term" value="C:extracellular region"/>
    <property type="evidence" value="ECO:0007669"/>
    <property type="project" value="UniProtKB-SubCell"/>
</dbReference>
<dbReference type="GO" id="GO:0030414">
    <property type="term" value="F:peptidase inhibitor activity"/>
    <property type="evidence" value="ECO:0007669"/>
    <property type="project" value="InterPro"/>
</dbReference>
<comment type="subcellular location">
    <subcellularLocation>
        <location evidence="1">Secreted</location>
    </subcellularLocation>
</comment>
<dbReference type="AlphaFoldDB" id="A0A8C3T4V8"/>
<sequence length="445" mass="47869">MRLLWTLPTLWLLAAEDLSAPRARSRRELAPGLHERGIRDAGGSYCERNDACCTGRDDACTVPYLDTICYCDLFCNRTVSDCCPDFWEYCLGIPPPVAVHKGCDRGGHKYPTGATYRENCNLCTCSGNGNWDCEQHACLIDGEMIDAINRGNYGWRAANYSHFWGMTLDEGVRYRLGTIKPPSMVMNMNELQGLAPCAVNGSMLWLRAAAVGYCRAAEAPGCPDSMSHPGSLSPHRLHGQVPELGLAPVRIHVAGNTIRACLPTMLTGVRSMHARVHKRAAHPQAVMLAHTRTQVLGSCASVRNPGRQGGNGPVSAQLRQPPLKAGSGCGQGKGACSLEESQSPQTEVGRYSRACSGGSVRVSLGLFLWKPQLSSFSLAVAGFFPFSSRLVPIGKRGPRRPPGPCCVAAESAEPACRTVHYPGRFLSPKAPARTNTRAGAARAGH</sequence>
<accession>A0A8C3T4V8</accession>
<keyword evidence="7" id="KW-1185">Reference proteome</keyword>
<evidence type="ECO:0000256" key="4">
    <source>
        <dbReference type="SAM" id="SignalP"/>
    </source>
</evidence>
<dbReference type="PROSITE" id="PS00524">
    <property type="entry name" value="SMB_1"/>
    <property type="match status" value="1"/>
</dbReference>
<name>A0A8C3T4V8_CHESE</name>
<dbReference type="Proteomes" id="UP000694403">
    <property type="component" value="Unplaced"/>
</dbReference>
<evidence type="ECO:0000256" key="3">
    <source>
        <dbReference type="ARBA" id="ARBA00023157"/>
    </source>
</evidence>
<reference evidence="6" key="1">
    <citation type="submission" date="2025-08" db="UniProtKB">
        <authorList>
            <consortium name="Ensembl"/>
        </authorList>
    </citation>
    <scope>IDENTIFICATION</scope>
</reference>
<dbReference type="InterPro" id="IPR036201">
    <property type="entry name" value="Pacifastin_dom_sf"/>
</dbReference>
<dbReference type="InterPro" id="IPR001212">
    <property type="entry name" value="Somatomedin_B_dom"/>
</dbReference>
<evidence type="ECO:0000259" key="5">
    <source>
        <dbReference type="PROSITE" id="PS50958"/>
    </source>
</evidence>
<organism evidence="6 7">
    <name type="scientific">Chelydra serpentina</name>
    <name type="common">Snapping turtle</name>
    <name type="synonym">Testudo serpentina</name>
    <dbReference type="NCBI Taxonomy" id="8475"/>
    <lineage>
        <taxon>Eukaryota</taxon>
        <taxon>Metazoa</taxon>
        <taxon>Chordata</taxon>
        <taxon>Craniata</taxon>
        <taxon>Vertebrata</taxon>
        <taxon>Euteleostomi</taxon>
        <taxon>Archelosauria</taxon>
        <taxon>Testudinata</taxon>
        <taxon>Testudines</taxon>
        <taxon>Cryptodira</taxon>
        <taxon>Durocryptodira</taxon>
        <taxon>Americhelydia</taxon>
        <taxon>Chelydroidea</taxon>
        <taxon>Chelydridae</taxon>
        <taxon>Chelydra</taxon>
    </lineage>
</organism>
<evidence type="ECO:0000256" key="1">
    <source>
        <dbReference type="ARBA" id="ARBA00004613"/>
    </source>
</evidence>
<keyword evidence="3" id="KW-1015">Disulfide bond</keyword>
<evidence type="ECO:0000256" key="2">
    <source>
        <dbReference type="ARBA" id="ARBA00022525"/>
    </source>
</evidence>
<feature type="chain" id="PRO_5034056316" evidence="4">
    <location>
        <begin position="16"/>
        <end position="445"/>
    </location>
</feature>
<feature type="domain" description="SMB" evidence="5">
    <location>
        <begin position="48"/>
        <end position="95"/>
    </location>
</feature>